<evidence type="ECO:0000313" key="4">
    <source>
        <dbReference type="Proteomes" id="UP000292424"/>
    </source>
</evidence>
<reference evidence="3 4" key="1">
    <citation type="submission" date="2019-09" db="EMBL/GenBank/DDBJ databases">
        <title>Complete genome sequence of Arachidicoccus sp. B3-10 isolated from apple orchard soil.</title>
        <authorList>
            <person name="Kim H.S."/>
            <person name="Han K.-I."/>
            <person name="Suh M.K."/>
            <person name="Lee K.C."/>
            <person name="Eom M.K."/>
            <person name="Kim J.-S."/>
            <person name="Kang S.W."/>
            <person name="Sin Y."/>
            <person name="Lee J.-S."/>
        </authorList>
    </citation>
    <scope>NUCLEOTIDE SEQUENCE [LARGE SCALE GENOMIC DNA]</scope>
    <source>
        <strain evidence="3 4">B3-10</strain>
    </source>
</reference>
<organism evidence="3 4">
    <name type="scientific">Rhizosphaericola mali</name>
    <dbReference type="NCBI Taxonomy" id="2545455"/>
    <lineage>
        <taxon>Bacteria</taxon>
        <taxon>Pseudomonadati</taxon>
        <taxon>Bacteroidota</taxon>
        <taxon>Chitinophagia</taxon>
        <taxon>Chitinophagales</taxon>
        <taxon>Chitinophagaceae</taxon>
        <taxon>Rhizosphaericola</taxon>
    </lineage>
</organism>
<sequence>MKEAEIQALMHLMDDPDDEVFSIVTNRLFDYGIPVIPHLEALWENTDQALVQTRIEDTIHKIQFNTLEVDVATWLHSEEQSLLEGTILTARYHFPDLSVDNFKDTIAKIRRMIWLELNDYLTPLEQLHIFNSTLYHFYKLTGLKYNYNGYDAFLLNKVLEKRKGNALSNGILFQILASMLDLPIRAVQVPNHYLLAFFRVDFYSILGNENLEDQEILFFIDAASGNTYSYPDMIKYLDKVGCLNAKKEFKILSNTAIIAHLFGELAQCQNATTDFHRKNELEYLARLVKNYI</sequence>
<evidence type="ECO:0000313" key="3">
    <source>
        <dbReference type="EMBL" id="QES87209.1"/>
    </source>
</evidence>
<dbReference type="InterPro" id="IPR032698">
    <property type="entry name" value="SirB1_N"/>
</dbReference>
<dbReference type="AlphaFoldDB" id="A0A5P2FZG2"/>
<evidence type="ECO:0000256" key="1">
    <source>
        <dbReference type="ARBA" id="ARBA00007100"/>
    </source>
</evidence>
<proteinExistence type="inferred from homology"/>
<protein>
    <recommendedName>
        <fullName evidence="2">Protein SirB1 N-terminal domain-containing protein</fullName>
    </recommendedName>
</protein>
<evidence type="ECO:0000259" key="2">
    <source>
        <dbReference type="Pfam" id="PF13369"/>
    </source>
</evidence>
<feature type="domain" description="Protein SirB1 N-terminal" evidence="2">
    <location>
        <begin position="103"/>
        <end position="258"/>
    </location>
</feature>
<comment type="similarity">
    <text evidence="1">Belongs to the UPF0162 family.</text>
</comment>
<name>A0A5P2FZG2_9BACT</name>
<dbReference type="RefSeq" id="WP_131328087.1">
    <property type="nucleotide sequence ID" value="NZ_CP044016.1"/>
</dbReference>
<dbReference type="KEGG" id="arac:E0W69_000540"/>
<dbReference type="Pfam" id="PF13369">
    <property type="entry name" value="Transglut_core2"/>
    <property type="match status" value="1"/>
</dbReference>
<dbReference type="OrthoDB" id="188084at2"/>
<keyword evidence="4" id="KW-1185">Reference proteome</keyword>
<accession>A0A5P2FZG2</accession>
<gene>
    <name evidence="3" type="ORF">E0W69_000540</name>
</gene>
<dbReference type="EMBL" id="CP044016">
    <property type="protein sequence ID" value="QES87209.1"/>
    <property type="molecule type" value="Genomic_DNA"/>
</dbReference>
<dbReference type="Proteomes" id="UP000292424">
    <property type="component" value="Chromosome"/>
</dbReference>